<evidence type="ECO:0000313" key="3">
    <source>
        <dbReference type="Proteomes" id="UP000004705"/>
    </source>
</evidence>
<evidence type="ECO:0000256" key="1">
    <source>
        <dbReference type="SAM" id="Phobius"/>
    </source>
</evidence>
<keyword evidence="1" id="KW-0472">Membrane</keyword>
<protein>
    <submittedName>
        <fullName evidence="2">Uncharacterized protein</fullName>
    </submittedName>
</protein>
<keyword evidence="1" id="KW-1133">Transmembrane helix</keyword>
<dbReference type="NCBIfam" id="NF037944">
    <property type="entry name" value="holin_2"/>
    <property type="match status" value="1"/>
</dbReference>
<name>H8GCV5_9PSEU</name>
<keyword evidence="3" id="KW-1185">Reference proteome</keyword>
<dbReference type="Proteomes" id="UP000004705">
    <property type="component" value="Chromosome"/>
</dbReference>
<sequence>MLYVVSAVLVVVALSAVGIVAFRVIRLLRGYRATASMVSARTSDRIGLLRARSAAVRVAVRERRRH</sequence>
<reference evidence="2 3" key="1">
    <citation type="journal article" date="2012" name="Stand. Genomic Sci.">
        <title>Genome sequence of the soil bacterium Saccharomonospora azurea type strain (NA-128(T)).</title>
        <authorList>
            <person name="Klenk H.P."/>
            <person name="Held B."/>
            <person name="Lucas S."/>
            <person name="Lapidus A."/>
            <person name="Copeland A."/>
            <person name="Hammon N."/>
            <person name="Pitluck S."/>
            <person name="Goodwin L.A."/>
            <person name="Han C."/>
            <person name="Tapia R."/>
            <person name="Brambilla E.M."/>
            <person name="Potter G."/>
            <person name="Land M."/>
            <person name="Ivanova N."/>
            <person name="Rohde M."/>
            <person name="Goker M."/>
            <person name="Detter J.C."/>
            <person name="Kyrpides N.C."/>
            <person name="Woyke T."/>
        </authorList>
    </citation>
    <scope>NUCLEOTIDE SEQUENCE [LARGE SCALE GENOMIC DNA]</scope>
    <source>
        <strain evidence="2 3">NA-128</strain>
    </source>
</reference>
<proteinExistence type="predicted"/>
<dbReference type="EMBL" id="CM001466">
    <property type="protein sequence ID" value="EHY87791.1"/>
    <property type="molecule type" value="Genomic_DNA"/>
</dbReference>
<organism evidence="2 3">
    <name type="scientific">Saccharomonospora azurea NA-128</name>
    <dbReference type="NCBI Taxonomy" id="882081"/>
    <lineage>
        <taxon>Bacteria</taxon>
        <taxon>Bacillati</taxon>
        <taxon>Actinomycetota</taxon>
        <taxon>Actinomycetes</taxon>
        <taxon>Pseudonocardiales</taxon>
        <taxon>Pseudonocardiaceae</taxon>
        <taxon>Saccharomonospora</taxon>
    </lineage>
</organism>
<feature type="transmembrane region" description="Helical" evidence="1">
    <location>
        <begin position="6"/>
        <end position="25"/>
    </location>
</feature>
<accession>H8GCV5</accession>
<dbReference type="AlphaFoldDB" id="H8GCV5"/>
<evidence type="ECO:0000313" key="2">
    <source>
        <dbReference type="EMBL" id="EHY87791.1"/>
    </source>
</evidence>
<keyword evidence="1" id="KW-0812">Transmembrane</keyword>
<dbReference type="HOGENOM" id="CLU_186147_0_0_11"/>
<dbReference type="OrthoDB" id="3700740at2"/>
<dbReference type="RefSeq" id="WP_005438951.1">
    <property type="nucleotide sequence ID" value="NZ_CM001466.1"/>
</dbReference>
<gene>
    <name evidence="2" type="ORF">SacazDRAFT_00844</name>
</gene>